<dbReference type="Proteomes" id="UP001431429">
    <property type="component" value="Unassembled WGS sequence"/>
</dbReference>
<reference evidence="1" key="1">
    <citation type="submission" date="2022-06" db="EMBL/GenBank/DDBJ databases">
        <title>Genome public.</title>
        <authorList>
            <person name="Sun Q."/>
        </authorList>
    </citation>
    <scope>NUCLEOTIDE SEQUENCE</scope>
    <source>
        <strain evidence="1">CWNU-1</strain>
    </source>
</reference>
<comment type="caution">
    <text evidence="1">The sequence shown here is derived from an EMBL/GenBank/DDBJ whole genome shotgun (WGS) entry which is preliminary data.</text>
</comment>
<organism evidence="1 2">
    <name type="scientific">Streptomyces albipurpureus</name>
    <dbReference type="NCBI Taxonomy" id="2897419"/>
    <lineage>
        <taxon>Bacteria</taxon>
        <taxon>Bacillati</taxon>
        <taxon>Actinomycetota</taxon>
        <taxon>Actinomycetes</taxon>
        <taxon>Kitasatosporales</taxon>
        <taxon>Streptomycetaceae</taxon>
        <taxon>Streptomyces</taxon>
    </lineage>
</organism>
<accession>A0ABT0UF88</accession>
<dbReference type="RefSeq" id="WP_250917173.1">
    <property type="nucleotide sequence ID" value="NZ_JAMQAW010000001.1"/>
</dbReference>
<gene>
    <name evidence="1" type="ORF">NBG84_00515</name>
</gene>
<keyword evidence="2" id="KW-1185">Reference proteome</keyword>
<dbReference type="EMBL" id="JAMQAW010000001">
    <property type="protein sequence ID" value="MCM2386807.1"/>
    <property type="molecule type" value="Genomic_DNA"/>
</dbReference>
<evidence type="ECO:0000313" key="2">
    <source>
        <dbReference type="Proteomes" id="UP001431429"/>
    </source>
</evidence>
<protein>
    <submittedName>
        <fullName evidence="1">Uncharacterized protein</fullName>
    </submittedName>
</protein>
<evidence type="ECO:0000313" key="1">
    <source>
        <dbReference type="EMBL" id="MCM2386807.1"/>
    </source>
</evidence>
<sequence length="100" mass="11136">METTVGVALRTGCVESRDTEWLTIGMPDVFTYSLTIGLDTSIGYRQVVVDGGDRPLLGAEDGAGMGYWPAMYTWTMTPKRTLRQCQEERDVRPGQEPRCS</sequence>
<name>A0ABT0UF88_9ACTN</name>
<proteinExistence type="predicted"/>